<name>A0A1J1HAT7_PLARL</name>
<keyword evidence="1" id="KW-0812">Transmembrane</keyword>
<keyword evidence="1" id="KW-1133">Transmembrane helix</keyword>
<dbReference type="RefSeq" id="XP_028533722.1">
    <property type="nucleotide sequence ID" value="XM_028677320.1"/>
</dbReference>
<dbReference type="EMBL" id="LN835306">
    <property type="protein sequence ID" value="CRH00719.1"/>
    <property type="molecule type" value="Genomic_DNA"/>
</dbReference>
<reference evidence="2 3" key="1">
    <citation type="submission" date="2015-04" db="EMBL/GenBank/DDBJ databases">
        <authorList>
            <consortium name="Pathogen Informatics"/>
        </authorList>
    </citation>
    <scope>NUCLEOTIDE SEQUENCE [LARGE SCALE GENOMIC DNA]</scope>
    <source>
        <strain evidence="2 3">SGS1</strain>
    </source>
</reference>
<dbReference type="OrthoDB" id="384272at2759"/>
<evidence type="ECO:0000313" key="2">
    <source>
        <dbReference type="EMBL" id="CRH00719.1"/>
    </source>
</evidence>
<evidence type="ECO:0000313" key="3">
    <source>
        <dbReference type="Proteomes" id="UP000220158"/>
    </source>
</evidence>
<organism evidence="2 3">
    <name type="scientific">Plasmodium relictum</name>
    <dbReference type="NCBI Taxonomy" id="85471"/>
    <lineage>
        <taxon>Eukaryota</taxon>
        <taxon>Sar</taxon>
        <taxon>Alveolata</taxon>
        <taxon>Apicomplexa</taxon>
        <taxon>Aconoidasida</taxon>
        <taxon>Haemosporida</taxon>
        <taxon>Plasmodiidae</taxon>
        <taxon>Plasmodium</taxon>
        <taxon>Plasmodium (Haemamoeba)</taxon>
    </lineage>
</organism>
<sequence length="180" mass="21562">MNLNSKNIVTLSIFSSINSLYILLYILNQTFLQIVCTLCIMLLLLSGLIVFLKVHKISEYKQNDKLEIISKEKIEFCVIYLYEQLNDKLTIVRQYLLWNNRIKNITAIIIIYFLGNILSFVNFNVFIYLLTWFIFLYNYINDAYINNAYKIIHPFYVNIKEQAKYFYDNIPKLQHLKKNI</sequence>
<feature type="transmembrane region" description="Helical" evidence="1">
    <location>
        <begin position="109"/>
        <end position="135"/>
    </location>
</feature>
<dbReference type="AlphaFoldDB" id="A0A1J1HAT7"/>
<evidence type="ECO:0000256" key="1">
    <source>
        <dbReference type="SAM" id="Phobius"/>
    </source>
</evidence>
<dbReference type="VEuPathDB" id="PlasmoDB:PRELSG_1106600"/>
<keyword evidence="1" id="KW-0472">Membrane</keyword>
<feature type="transmembrane region" description="Helical" evidence="1">
    <location>
        <begin position="32"/>
        <end position="52"/>
    </location>
</feature>
<keyword evidence="3" id="KW-1185">Reference proteome</keyword>
<dbReference type="OMA" id="NRMENVT"/>
<dbReference type="GeneID" id="39736842"/>
<dbReference type="KEGG" id="prel:PRELSG_1106600"/>
<dbReference type="Proteomes" id="UP000220158">
    <property type="component" value="Chromosome 11"/>
</dbReference>
<protein>
    <submittedName>
        <fullName evidence="2">Uncharacterized protein</fullName>
    </submittedName>
</protein>
<accession>A0A1J1HAT7</accession>
<proteinExistence type="predicted"/>
<feature type="transmembrane region" description="Helical" evidence="1">
    <location>
        <begin position="7"/>
        <end position="26"/>
    </location>
</feature>
<gene>
    <name evidence="2" type="ORF">PRELSG_1106600</name>
</gene>